<proteinExistence type="predicted"/>
<protein>
    <submittedName>
        <fullName evidence="2">Uncharacterized protein</fullName>
    </submittedName>
</protein>
<keyword evidence="3" id="KW-1185">Reference proteome</keyword>
<comment type="caution">
    <text evidence="2">The sequence shown here is derived from an EMBL/GenBank/DDBJ whole genome shotgun (WGS) entry which is preliminary data.</text>
</comment>
<accession>A0ABC8QYF8</accession>
<dbReference type="Proteomes" id="UP001642360">
    <property type="component" value="Unassembled WGS sequence"/>
</dbReference>
<dbReference type="AlphaFoldDB" id="A0ABC8QYF8"/>
<evidence type="ECO:0000313" key="3">
    <source>
        <dbReference type="Proteomes" id="UP001642360"/>
    </source>
</evidence>
<name>A0ABC8QYF8_9AQUA</name>
<evidence type="ECO:0000256" key="1">
    <source>
        <dbReference type="SAM" id="MobiDB-lite"/>
    </source>
</evidence>
<evidence type="ECO:0000313" key="2">
    <source>
        <dbReference type="EMBL" id="CAK9136652.1"/>
    </source>
</evidence>
<sequence>MVEQRASPSSPTHLFWNQNIETLLTSLPHNPLRGRDGKLAGSHEADDAQATGARALALGDARSVFKGDSRLAAKDLVERASIDGVLGEGSLMERIGATPMGERGATPMWEREGLLRRWWDAQGEGA</sequence>
<feature type="region of interest" description="Disordered" evidence="1">
    <location>
        <begin position="27"/>
        <end position="46"/>
    </location>
</feature>
<gene>
    <name evidence="2" type="ORF">ILEXP_LOCUS3652</name>
</gene>
<organism evidence="2 3">
    <name type="scientific">Ilex paraguariensis</name>
    <name type="common">yerba mate</name>
    <dbReference type="NCBI Taxonomy" id="185542"/>
    <lineage>
        <taxon>Eukaryota</taxon>
        <taxon>Viridiplantae</taxon>
        <taxon>Streptophyta</taxon>
        <taxon>Embryophyta</taxon>
        <taxon>Tracheophyta</taxon>
        <taxon>Spermatophyta</taxon>
        <taxon>Magnoliopsida</taxon>
        <taxon>eudicotyledons</taxon>
        <taxon>Gunneridae</taxon>
        <taxon>Pentapetalae</taxon>
        <taxon>asterids</taxon>
        <taxon>campanulids</taxon>
        <taxon>Aquifoliales</taxon>
        <taxon>Aquifoliaceae</taxon>
        <taxon>Ilex</taxon>
    </lineage>
</organism>
<feature type="compositionally biased region" description="Basic and acidic residues" evidence="1">
    <location>
        <begin position="33"/>
        <end position="46"/>
    </location>
</feature>
<reference evidence="2 3" key="1">
    <citation type="submission" date="2024-02" db="EMBL/GenBank/DDBJ databases">
        <authorList>
            <person name="Vignale AGUSTIN F."/>
            <person name="Sosa J E."/>
            <person name="Modenutti C."/>
        </authorList>
    </citation>
    <scope>NUCLEOTIDE SEQUENCE [LARGE SCALE GENOMIC DNA]</scope>
</reference>
<dbReference type="EMBL" id="CAUOFW020000770">
    <property type="protein sequence ID" value="CAK9136652.1"/>
    <property type="molecule type" value="Genomic_DNA"/>
</dbReference>